<dbReference type="GO" id="GO:0003697">
    <property type="term" value="F:single-stranded DNA binding"/>
    <property type="evidence" value="ECO:0007669"/>
    <property type="project" value="TreeGrafter"/>
</dbReference>
<dbReference type="GO" id="GO:0005634">
    <property type="term" value="C:nucleus"/>
    <property type="evidence" value="ECO:0007669"/>
    <property type="project" value="UniProtKB-SubCell"/>
</dbReference>
<evidence type="ECO:0000313" key="16">
    <source>
        <dbReference type="Proteomes" id="UP000031512"/>
    </source>
</evidence>
<evidence type="ECO:0000256" key="2">
    <source>
        <dbReference type="ARBA" id="ARBA00008010"/>
    </source>
</evidence>
<evidence type="ECO:0000256" key="11">
    <source>
        <dbReference type="RuleBase" id="RU004070"/>
    </source>
</evidence>
<dbReference type="RefSeq" id="XP_004828657.1">
    <property type="nucleotide sequence ID" value="XM_004828600.1"/>
</dbReference>
<dbReference type="InterPro" id="IPR001208">
    <property type="entry name" value="MCM_dom"/>
</dbReference>
<evidence type="ECO:0000256" key="8">
    <source>
        <dbReference type="ARBA" id="ARBA00023125"/>
    </source>
</evidence>
<dbReference type="PRINTS" id="PR01657">
    <property type="entry name" value="MCMFAMILY"/>
</dbReference>
<comment type="subunit">
    <text evidence="12">Component of the MCM2-7 complex.</text>
</comment>
<dbReference type="OrthoDB" id="1744952at2759"/>
<keyword evidence="4 11" id="KW-0547">Nucleotide-binding</keyword>
<evidence type="ECO:0000259" key="14">
    <source>
        <dbReference type="PROSITE" id="PS50051"/>
    </source>
</evidence>
<dbReference type="InterPro" id="IPR041562">
    <property type="entry name" value="MCM_lid"/>
</dbReference>
<evidence type="ECO:0000256" key="3">
    <source>
        <dbReference type="ARBA" id="ARBA00022705"/>
    </source>
</evidence>
<dbReference type="InterPro" id="IPR008049">
    <property type="entry name" value="MCM6"/>
</dbReference>
<dbReference type="GO" id="GO:1990518">
    <property type="term" value="F:single-stranded 3'-5' DNA helicase activity"/>
    <property type="evidence" value="ECO:0007669"/>
    <property type="project" value="TreeGrafter"/>
</dbReference>
<keyword evidence="7 11" id="KW-0067">ATP-binding</keyword>
<dbReference type="GO" id="GO:1902969">
    <property type="term" value="P:mitotic DNA replication"/>
    <property type="evidence" value="ECO:0007669"/>
    <property type="project" value="TreeGrafter"/>
</dbReference>
<keyword evidence="5 12" id="KW-0378">Hydrolase</keyword>
<dbReference type="Pfam" id="PF18263">
    <property type="entry name" value="WHD_MCM6"/>
    <property type="match status" value="1"/>
</dbReference>
<comment type="function">
    <text evidence="12">Acts as component of the MCM2-7 complex (MCM complex) which is the replicative helicase essential for 'once per cell cycle' DNA replication initiation and elongation in eukaryotic cells. The active ATPase sites in the MCM2-7 ring are formed through the interaction surfaces of two neighboring subunits such that a critical structure of a conserved arginine finger motif is provided in trans relative to the ATP-binding site of the Walker A box of the adjacent subunit. The six ATPase active sites, however, are likely to contribute differentially to the complex helicase activity.</text>
</comment>
<dbReference type="KEGG" id="beq:BEWA_018350"/>
<dbReference type="STRING" id="1537102.L0AVF1"/>
<dbReference type="Pfam" id="PF00493">
    <property type="entry name" value="MCM"/>
    <property type="match status" value="1"/>
</dbReference>
<dbReference type="GO" id="GO:0006270">
    <property type="term" value="P:DNA replication initiation"/>
    <property type="evidence" value="ECO:0007669"/>
    <property type="project" value="UniProtKB-UniRule"/>
</dbReference>
<keyword evidence="10 12" id="KW-0131">Cell cycle</keyword>
<dbReference type="Pfam" id="PF17855">
    <property type="entry name" value="MCM_lid"/>
    <property type="match status" value="1"/>
</dbReference>
<evidence type="ECO:0000256" key="6">
    <source>
        <dbReference type="ARBA" id="ARBA00022806"/>
    </source>
</evidence>
<dbReference type="Gene3D" id="3.40.50.300">
    <property type="entry name" value="P-loop containing nucleotide triphosphate hydrolases"/>
    <property type="match status" value="1"/>
</dbReference>
<feature type="compositionally biased region" description="Low complexity" evidence="13">
    <location>
        <begin position="778"/>
        <end position="787"/>
    </location>
</feature>
<gene>
    <name evidence="15" type="ORF">BEWA_018350</name>
</gene>
<comment type="similarity">
    <text evidence="2 11">Belongs to the MCM family.</text>
</comment>
<dbReference type="PRINTS" id="PR01662">
    <property type="entry name" value="MCMPROTEIN6"/>
</dbReference>
<evidence type="ECO:0000256" key="1">
    <source>
        <dbReference type="ARBA" id="ARBA00004123"/>
    </source>
</evidence>
<dbReference type="VEuPathDB" id="PiroplasmaDB:BEWA_018350"/>
<dbReference type="InterPro" id="IPR018525">
    <property type="entry name" value="MCM_CS"/>
</dbReference>
<proteinExistence type="inferred from homology"/>
<dbReference type="InterPro" id="IPR027925">
    <property type="entry name" value="MCM_N"/>
</dbReference>
<dbReference type="InterPro" id="IPR012340">
    <property type="entry name" value="NA-bd_OB-fold"/>
</dbReference>
<dbReference type="EC" id="3.6.4.12" evidence="12"/>
<dbReference type="PANTHER" id="PTHR11630">
    <property type="entry name" value="DNA REPLICATION LICENSING FACTOR MCM FAMILY MEMBER"/>
    <property type="match status" value="1"/>
</dbReference>
<dbReference type="AlphaFoldDB" id="L0AVF1"/>
<dbReference type="GeneID" id="15803691"/>
<keyword evidence="16" id="KW-1185">Reference proteome</keyword>
<comment type="subcellular location">
    <subcellularLocation>
        <location evidence="1 12">Nucleus</location>
    </subcellularLocation>
</comment>
<reference evidence="15 16" key="1">
    <citation type="journal article" date="2012" name="BMC Genomics">
        <title>Comparative genomic analysis and phylogenetic position of Theileria equi.</title>
        <authorList>
            <person name="Kappmeyer L.S."/>
            <person name="Thiagarajan M."/>
            <person name="Herndon D.R."/>
            <person name="Ramsay J.D."/>
            <person name="Caler E."/>
            <person name="Djikeng A."/>
            <person name="Gillespie J.J."/>
            <person name="Lau A.O."/>
            <person name="Roalson E.H."/>
            <person name="Silva J.C."/>
            <person name="Silva M.G."/>
            <person name="Suarez C.E."/>
            <person name="Ueti M.W."/>
            <person name="Nene V.M."/>
            <person name="Mealey R.H."/>
            <person name="Knowles D.P."/>
            <person name="Brayton K.A."/>
        </authorList>
    </citation>
    <scope>NUCLEOTIDE SEQUENCE [LARGE SCALE GENOMIC DNA]</scope>
    <source>
        <strain evidence="15 16">WA</strain>
    </source>
</reference>
<dbReference type="GO" id="GO:0000727">
    <property type="term" value="P:double-strand break repair via break-induced replication"/>
    <property type="evidence" value="ECO:0007669"/>
    <property type="project" value="TreeGrafter"/>
</dbReference>
<keyword evidence="3 12" id="KW-0235">DNA replication</keyword>
<keyword evidence="8 11" id="KW-0238">DNA-binding</keyword>
<dbReference type="EMBL" id="CP001669">
    <property type="protein sequence ID" value="AFZ78991.1"/>
    <property type="molecule type" value="Genomic_DNA"/>
</dbReference>
<feature type="domain" description="MCM C-terminal AAA(+) ATPase" evidence="14">
    <location>
        <begin position="416"/>
        <end position="621"/>
    </location>
</feature>
<evidence type="ECO:0000256" key="12">
    <source>
        <dbReference type="RuleBase" id="RU368064"/>
    </source>
</evidence>
<dbReference type="PROSITE" id="PS50051">
    <property type="entry name" value="MCM_2"/>
    <property type="match status" value="1"/>
</dbReference>
<sequence length="919" mass="104316">MDQEDANYHNQSGLNTLQNMSQLPHTSSLNDFDLNDDEEAPHVQDSNIARVFDYFLRSYVHSNVSDFDEGDDTDDEGLNDVYYLTGDHTQELYYMKRIYKLILKESSSTEVLSIHLDHILNWNHIELDTPLNLNMQLYRYLVKNFLRMQETLEDVLQTLVDEISNSVSRTSRRFYLQFLHTPSIIYPLREIRCNMLGELITIRGQVTRISDVRPELVRGTFKCKSCGNIVSDVIQQFKYTTPLKCISSTCLNMREWELLMDRSYFCDWQKIRIQEIAQEAESGSIPSSIEVILRNHLVDSLNAGDRVEISGSLIVLPDVPTLMKPGEIPKKVAKEGIRRFESFLLSQGITGIKGVGIKDLNHKLSFLATQIRRVNQYKSTAPQMTETLEDRLIRAEDILNIPGFEWIKEIATGPDTIEKLASCIAPKVWGHMEIKKGILLMMVGGVHKSSTNSKLRGDINMCIVGDPSTAKSQFLKFVEDFAPRAIFASGKGSTAAGLTAAVHKDPDNGDYILEAGALMYADEGICCIDEFDKMNEKDRVAIHEAMEQQTISITKAGIQAILNARASVLAACNPRFGRYDSSKSFASNVNLPSPLLSRFDLLYTMIDESVSDVDSKIAWHITSLHGPGVFKSSQILLEENSRDESYFENEIETLLTRDELKLYIELAKRGKPLIQDSAKQRLAQYYVELRNGDVQTGKRSLRMTVRQLESLVRLSEAVARLKFSDFVEELHVEEAYSIFRASLSKLSNKNDILLEPIASALKEQKDSAEPLDLDKESTNTTDNSSSDKPADIENDSNLRISTNEYEAISAVILDYVNECELVENIVRSNELIEWYLENILVPTSSEQANLWNLRLQRILYRLVYIDNKLIASHNPEDPENVFRLRVHPNYFSSTHLWSRENLIPGNDDDSSDGVDFSSL</sequence>
<dbReference type="Pfam" id="PF17207">
    <property type="entry name" value="MCM_OB"/>
    <property type="match status" value="1"/>
</dbReference>
<dbReference type="Gene3D" id="2.20.28.10">
    <property type="match status" value="1"/>
</dbReference>
<dbReference type="InterPro" id="IPR031327">
    <property type="entry name" value="MCM"/>
</dbReference>
<dbReference type="FunFam" id="3.40.50.300:FF:000826">
    <property type="entry name" value="Replicative DNA helicase Mcm"/>
    <property type="match status" value="1"/>
</dbReference>
<dbReference type="PROSITE" id="PS00847">
    <property type="entry name" value="MCM_1"/>
    <property type="match status" value="1"/>
</dbReference>
<feature type="region of interest" description="Disordered" evidence="13">
    <location>
        <begin position="766"/>
        <end position="795"/>
    </location>
</feature>
<protein>
    <recommendedName>
        <fullName evidence="12">DNA replication licensing factor MCM6</fullName>
        <ecNumber evidence="12">3.6.4.12</ecNumber>
    </recommendedName>
</protein>
<evidence type="ECO:0000256" key="13">
    <source>
        <dbReference type="SAM" id="MobiDB-lite"/>
    </source>
</evidence>
<dbReference type="InterPro" id="IPR041024">
    <property type="entry name" value="Mcm6_C"/>
</dbReference>
<keyword evidence="9" id="KW-0539">Nucleus</keyword>
<dbReference type="Proteomes" id="UP000031512">
    <property type="component" value="Chromosome 1"/>
</dbReference>
<name>L0AVF1_THEEQ</name>
<dbReference type="Pfam" id="PF14551">
    <property type="entry name" value="MCM_N"/>
    <property type="match status" value="1"/>
</dbReference>
<dbReference type="Gene3D" id="1.20.58.870">
    <property type="match status" value="1"/>
</dbReference>
<dbReference type="GO" id="GO:0042555">
    <property type="term" value="C:MCM complex"/>
    <property type="evidence" value="ECO:0007669"/>
    <property type="project" value="UniProtKB-UniRule"/>
</dbReference>
<evidence type="ECO:0000313" key="15">
    <source>
        <dbReference type="EMBL" id="AFZ78991.1"/>
    </source>
</evidence>
<evidence type="ECO:0000256" key="5">
    <source>
        <dbReference type="ARBA" id="ARBA00022801"/>
    </source>
</evidence>
<evidence type="ECO:0000256" key="4">
    <source>
        <dbReference type="ARBA" id="ARBA00022741"/>
    </source>
</evidence>
<dbReference type="PANTHER" id="PTHR11630:SF43">
    <property type="entry name" value="DNA REPLICATION LICENSING FACTOR MCM6"/>
    <property type="match status" value="1"/>
</dbReference>
<dbReference type="InterPro" id="IPR027417">
    <property type="entry name" value="P-loop_NTPase"/>
</dbReference>
<dbReference type="GO" id="GO:0016887">
    <property type="term" value="F:ATP hydrolysis activity"/>
    <property type="evidence" value="ECO:0007669"/>
    <property type="project" value="RHEA"/>
</dbReference>
<dbReference type="InterPro" id="IPR033762">
    <property type="entry name" value="MCM_OB"/>
</dbReference>
<feature type="compositionally biased region" description="Basic and acidic residues" evidence="13">
    <location>
        <begin position="766"/>
        <end position="777"/>
    </location>
</feature>
<dbReference type="eggNOG" id="KOG0480">
    <property type="taxonomic scope" value="Eukaryota"/>
</dbReference>
<evidence type="ECO:0000256" key="10">
    <source>
        <dbReference type="ARBA" id="ARBA00023306"/>
    </source>
</evidence>
<accession>L0AVF1</accession>
<dbReference type="FunFam" id="2.20.28.10:FF:000003">
    <property type="entry name" value="DNA helicase"/>
    <property type="match status" value="1"/>
</dbReference>
<evidence type="ECO:0000256" key="7">
    <source>
        <dbReference type="ARBA" id="ARBA00022840"/>
    </source>
</evidence>
<dbReference type="GO" id="GO:0005524">
    <property type="term" value="F:ATP binding"/>
    <property type="evidence" value="ECO:0007669"/>
    <property type="project" value="UniProtKB-UniRule"/>
</dbReference>
<dbReference type="SUPFAM" id="SSF52540">
    <property type="entry name" value="P-loop containing nucleoside triphosphate hydrolases"/>
    <property type="match status" value="1"/>
</dbReference>
<comment type="catalytic activity">
    <reaction evidence="12">
        <text>ATP + H2O = ADP + phosphate + H(+)</text>
        <dbReference type="Rhea" id="RHEA:13065"/>
        <dbReference type="ChEBI" id="CHEBI:15377"/>
        <dbReference type="ChEBI" id="CHEBI:15378"/>
        <dbReference type="ChEBI" id="CHEBI:30616"/>
        <dbReference type="ChEBI" id="CHEBI:43474"/>
        <dbReference type="ChEBI" id="CHEBI:456216"/>
        <dbReference type="EC" id="3.6.4.12"/>
    </reaction>
</comment>
<dbReference type="SMART" id="SM00350">
    <property type="entry name" value="MCM"/>
    <property type="match status" value="1"/>
</dbReference>
<organism evidence="15 16">
    <name type="scientific">Theileria equi strain WA</name>
    <dbReference type="NCBI Taxonomy" id="1537102"/>
    <lineage>
        <taxon>Eukaryota</taxon>
        <taxon>Sar</taxon>
        <taxon>Alveolata</taxon>
        <taxon>Apicomplexa</taxon>
        <taxon>Aconoidasida</taxon>
        <taxon>Piroplasmida</taxon>
        <taxon>Theileriidae</taxon>
        <taxon>Theileria</taxon>
    </lineage>
</organism>
<evidence type="ECO:0000256" key="9">
    <source>
        <dbReference type="ARBA" id="ARBA00023242"/>
    </source>
</evidence>
<dbReference type="CDD" id="cd17757">
    <property type="entry name" value="MCM6"/>
    <property type="match status" value="1"/>
</dbReference>
<dbReference type="Gene3D" id="2.40.50.140">
    <property type="entry name" value="Nucleic acid-binding proteins"/>
    <property type="match status" value="1"/>
</dbReference>
<dbReference type="SUPFAM" id="SSF50249">
    <property type="entry name" value="Nucleic acid-binding proteins"/>
    <property type="match status" value="1"/>
</dbReference>
<keyword evidence="6 12" id="KW-0347">Helicase</keyword>